<dbReference type="STRING" id="1715693.PH7735_01795"/>
<name>A0A0P1I7A9_9RHOB</name>
<evidence type="ECO:0000313" key="3">
    <source>
        <dbReference type="Proteomes" id="UP000051870"/>
    </source>
</evidence>
<gene>
    <name evidence="2" type="ORF">PH7735_01795</name>
</gene>
<dbReference type="InterPro" id="IPR018637">
    <property type="entry name" value="DUF2059"/>
</dbReference>
<keyword evidence="3" id="KW-1185">Reference proteome</keyword>
<sequence length="279" mass="30547">MARGFAGLFKTIAVGAICLVTTASVSFSASRESVEAFLKTTGFDVAIDSIALSAAGAPSMLGLEEAEFGSEWARAADLVFSEEIMRDRAITILEATLDDDVLAHAAGFYASDLGMRLVEAENIAHFADDEVKQTEGQEILEELMSDNHERVMAFERMGQAIDPNDIGPKAFQEVQIRFVLAAAYAGIIQLRTDEDGLRAAVAEDYESLRDLINESALVANAWTYRDFSDKDVLIYAEALEHPDMATVYELMNAVHYEVMMNRFEALALMLGQLGPAQEL</sequence>
<dbReference type="RefSeq" id="WP_082645205.1">
    <property type="nucleotide sequence ID" value="NZ_CYTW01000001.1"/>
</dbReference>
<dbReference type="EMBL" id="CYTW01000001">
    <property type="protein sequence ID" value="CUJ94842.1"/>
    <property type="molecule type" value="Genomic_DNA"/>
</dbReference>
<accession>A0A0P1I7A9</accession>
<evidence type="ECO:0000313" key="2">
    <source>
        <dbReference type="EMBL" id="CUJ94842.1"/>
    </source>
</evidence>
<reference evidence="3" key="1">
    <citation type="submission" date="2015-09" db="EMBL/GenBank/DDBJ databases">
        <authorList>
            <person name="Rodrigo-Torres Lidia"/>
            <person name="Arahal R.David."/>
        </authorList>
    </citation>
    <scope>NUCLEOTIDE SEQUENCE [LARGE SCALE GENOMIC DNA]</scope>
    <source>
        <strain evidence="3">CECT 7735</strain>
    </source>
</reference>
<dbReference type="AlphaFoldDB" id="A0A0P1I7A9"/>
<dbReference type="GeneID" id="83880834"/>
<evidence type="ECO:0000259" key="1">
    <source>
        <dbReference type="Pfam" id="PF09832"/>
    </source>
</evidence>
<dbReference type="Proteomes" id="UP000051870">
    <property type="component" value="Unassembled WGS sequence"/>
</dbReference>
<protein>
    <recommendedName>
        <fullName evidence="1">DUF2059 domain-containing protein</fullName>
    </recommendedName>
</protein>
<dbReference type="Pfam" id="PF09832">
    <property type="entry name" value="DUF2059"/>
    <property type="match status" value="1"/>
</dbReference>
<feature type="domain" description="DUF2059" evidence="1">
    <location>
        <begin position="85"/>
        <end position="141"/>
    </location>
</feature>
<organism evidence="2 3">
    <name type="scientific">Shimia thalassica</name>
    <dbReference type="NCBI Taxonomy" id="1715693"/>
    <lineage>
        <taxon>Bacteria</taxon>
        <taxon>Pseudomonadati</taxon>
        <taxon>Pseudomonadota</taxon>
        <taxon>Alphaproteobacteria</taxon>
        <taxon>Rhodobacterales</taxon>
        <taxon>Roseobacteraceae</taxon>
    </lineage>
</organism>
<proteinExistence type="predicted"/>